<dbReference type="KEGG" id="sphk:SKP52_01290"/>
<evidence type="ECO:0000313" key="3">
    <source>
        <dbReference type="Proteomes" id="UP000030907"/>
    </source>
</evidence>
<gene>
    <name evidence="2" type="ORF">SKP52_01290</name>
</gene>
<accession>A0A0A7PB70</accession>
<reference evidence="2 3" key="1">
    <citation type="journal article" date="2015" name="Int. J. Syst. Evol. Microbiol.">
        <title>Description of Sphingopyxis fribergensis sp. nov. - a soil bacterium with the ability to degrade styrene and phenylacetic acid.</title>
        <authorList>
            <person name="Oelschlagel M."/>
            <person name="Ruckert C."/>
            <person name="Kalinowski J."/>
            <person name="Schmidt G."/>
            <person name="Schlomann M."/>
            <person name="Tischler D."/>
        </authorList>
    </citation>
    <scope>NUCLEOTIDE SEQUENCE [LARGE SCALE GENOMIC DNA]</scope>
    <source>
        <strain evidence="2 3">Kp5.2</strain>
    </source>
</reference>
<sequence>MLPRWDRRLLSACSIIATALAISVSSCASAQTMEERARAAAEASRAKTSDSDALQQNYVTPGLAGQQISTVDNSRTFAPNIACQKTATMLEVLVQPSGTGDLGTVTIARDTDLDGTVDATSNLPVPVSGICANGVVSCQPGSWNGCSFYRWDVDAAKALKLTSVDMPKLAGCYCINNSCGTNLAWGNMASVLRDLGGGMIGALTTADPRYGVAEAVIDGPAIRYVGAQSTACSSNPDLPQTAYRFNPGIIASDAYAASSGSAVFQALKGSATGTGTSLQYRHCTIERRVTVLKPGAEDIISRTSGGYSTIQNGSSFDFLMGSPADNSLAGGSCTLIDFRMTLHVSDPDRIIDARLTQFFADDWAQVSIDGQLVGSGPSPWTTLGLPPSKCELKKTFYAYPNLDLKPWLTAGDHEIWLRVAVASGGEGFAQVHVDVDNSCKTLEQVVDGCGAIAADPQCKLDSELVDGVQTWINGVATGLRPLPQTRILGGPACPTDLTRDFFLKDRTYRCNVDNIAKPDTSRGAYIIDHSTETLLADRTLQSDGSYATSTRAFSLPDRGSVPACEPVCKTRAPKANNEAAIDGVVGTKQNVPTGYDTFFHACTTDSQCPAGPGEEIVSACGCLDDFPEAVVMMQTVRLAGADLVCTGGVQ</sequence>
<dbReference type="EMBL" id="CP009122">
    <property type="protein sequence ID" value="AJA07200.1"/>
    <property type="molecule type" value="Genomic_DNA"/>
</dbReference>
<evidence type="ECO:0000313" key="2">
    <source>
        <dbReference type="EMBL" id="AJA07200.1"/>
    </source>
</evidence>
<name>A0A0A7PB70_9SPHN</name>
<dbReference type="STRING" id="1515612.SKP52_01290"/>
<feature type="chain" id="PRO_5002031698" description="Secreted protein" evidence="1">
    <location>
        <begin position="31"/>
        <end position="650"/>
    </location>
</feature>
<evidence type="ECO:0000256" key="1">
    <source>
        <dbReference type="SAM" id="SignalP"/>
    </source>
</evidence>
<keyword evidence="3" id="KW-1185">Reference proteome</keyword>
<protein>
    <recommendedName>
        <fullName evidence="4">Secreted protein</fullName>
    </recommendedName>
</protein>
<feature type="signal peptide" evidence="1">
    <location>
        <begin position="1"/>
        <end position="30"/>
    </location>
</feature>
<dbReference type="AlphaFoldDB" id="A0A0A7PB70"/>
<dbReference type="HOGENOM" id="CLU_425718_0_0_5"/>
<evidence type="ECO:0008006" key="4">
    <source>
        <dbReference type="Google" id="ProtNLM"/>
    </source>
</evidence>
<organism evidence="2 3">
    <name type="scientific">Sphingopyxis fribergensis</name>
    <dbReference type="NCBI Taxonomy" id="1515612"/>
    <lineage>
        <taxon>Bacteria</taxon>
        <taxon>Pseudomonadati</taxon>
        <taxon>Pseudomonadota</taxon>
        <taxon>Alphaproteobacteria</taxon>
        <taxon>Sphingomonadales</taxon>
        <taxon>Sphingomonadaceae</taxon>
        <taxon>Sphingopyxis</taxon>
    </lineage>
</organism>
<proteinExistence type="predicted"/>
<dbReference type="PROSITE" id="PS51257">
    <property type="entry name" value="PROKAR_LIPOPROTEIN"/>
    <property type="match status" value="1"/>
</dbReference>
<dbReference type="Proteomes" id="UP000030907">
    <property type="component" value="Chromosome"/>
</dbReference>
<keyword evidence="1" id="KW-0732">Signal</keyword>